<evidence type="ECO:0000313" key="2">
    <source>
        <dbReference type="Proteomes" id="UP000620327"/>
    </source>
</evidence>
<reference evidence="1" key="1">
    <citation type="submission" date="2020-08" db="EMBL/GenBank/DDBJ databases">
        <title>Genome public.</title>
        <authorList>
            <person name="Liu C."/>
            <person name="Sun Q."/>
        </authorList>
    </citation>
    <scope>NUCLEOTIDE SEQUENCE</scope>
    <source>
        <strain evidence="1">BX15</strain>
    </source>
</reference>
<dbReference type="AlphaFoldDB" id="A0A923MJI8"/>
<keyword evidence="2" id="KW-1185">Reference proteome</keyword>
<evidence type="ECO:0000313" key="1">
    <source>
        <dbReference type="EMBL" id="MBC5770664.1"/>
    </source>
</evidence>
<dbReference type="Proteomes" id="UP000620327">
    <property type="component" value="Unassembled WGS sequence"/>
</dbReference>
<comment type="caution">
    <text evidence="1">The sequence shown here is derived from an EMBL/GenBank/DDBJ whole genome shotgun (WGS) entry which is preliminary data.</text>
</comment>
<name>A0A923MJI8_9FIRM</name>
<organism evidence="1 2">
    <name type="scientific">Dysosmobacter segnis</name>
    <dbReference type="NCBI Taxonomy" id="2763042"/>
    <lineage>
        <taxon>Bacteria</taxon>
        <taxon>Bacillati</taxon>
        <taxon>Bacillota</taxon>
        <taxon>Clostridia</taxon>
        <taxon>Eubacteriales</taxon>
        <taxon>Oscillospiraceae</taxon>
        <taxon>Dysosmobacter</taxon>
    </lineage>
</organism>
<gene>
    <name evidence="1" type="ORF">H8Z83_10075</name>
</gene>
<accession>A0A923MJI8</accession>
<protein>
    <submittedName>
        <fullName evidence="1">Uncharacterized protein</fullName>
    </submittedName>
</protein>
<dbReference type="RefSeq" id="WP_187014900.1">
    <property type="nucleotide sequence ID" value="NZ_JACOQI010000008.1"/>
</dbReference>
<sequence length="253" mass="29311">MSVSTPFLHTIQPVSEDRPAEAVAREILALIRSEYRYTIADLCRMFCCERQWIEDFFVPNIRHIHVNHFFMSYIIQQFADRLTPEEQSHLIHGHYFLSDVDLGRFWRENASAAVKCRTVDLADYLTDGRSRKSLSVEKARHEAAKRAKGEGQRHDAEMRRLLTSEGYMLYTYRTQFTRFLWQPVPLPELSPRTIRSLVSTTQYQRRNGLPSNGVARKRLMERGSVQIKLGGKTLWVETPAPDGVWTVPTGTLP</sequence>
<dbReference type="EMBL" id="JACOQI010000008">
    <property type="protein sequence ID" value="MBC5770664.1"/>
    <property type="molecule type" value="Genomic_DNA"/>
</dbReference>
<proteinExistence type="predicted"/>